<gene>
    <name evidence="2" type="ORF">ACJDUG_04715</name>
</gene>
<dbReference type="Proteomes" id="UP001623591">
    <property type="component" value="Unassembled WGS sequence"/>
</dbReference>
<keyword evidence="3" id="KW-1185">Reference proteome</keyword>
<keyword evidence="1" id="KW-1133">Transmembrane helix</keyword>
<dbReference type="RefSeq" id="WP_406768754.1">
    <property type="nucleotide sequence ID" value="NZ_JBJHZZ010000002.1"/>
</dbReference>
<name>A0ABW8T1U4_9CLOT</name>
<evidence type="ECO:0000256" key="1">
    <source>
        <dbReference type="SAM" id="Phobius"/>
    </source>
</evidence>
<accession>A0ABW8T1U4</accession>
<feature type="transmembrane region" description="Helical" evidence="1">
    <location>
        <begin position="78"/>
        <end position="104"/>
    </location>
</feature>
<feature type="transmembrane region" description="Helical" evidence="1">
    <location>
        <begin position="45"/>
        <end position="66"/>
    </location>
</feature>
<proteinExistence type="predicted"/>
<feature type="transmembrane region" description="Helical" evidence="1">
    <location>
        <begin position="12"/>
        <end position="33"/>
    </location>
</feature>
<sequence>MKKFLNILIQIKAMAAMVFTGLILAYIAAGWLYSSFKKESFEYSIPLIFILQGLLIAIVISVLWYVLLSDSLIQKMRFYMRIIIFVVSLVAVLSVCFLTFFAFHTNWAKLWLIISGIFIIFVSGIAILGELYFKTTGKRYTYNLEEYKKKNR</sequence>
<dbReference type="EMBL" id="JBJHZZ010000002">
    <property type="protein sequence ID" value="MFL0246281.1"/>
    <property type="molecule type" value="Genomic_DNA"/>
</dbReference>
<keyword evidence="1" id="KW-0812">Transmembrane</keyword>
<comment type="caution">
    <text evidence="2">The sequence shown here is derived from an EMBL/GenBank/DDBJ whole genome shotgun (WGS) entry which is preliminary data.</text>
</comment>
<evidence type="ECO:0000313" key="3">
    <source>
        <dbReference type="Proteomes" id="UP001623591"/>
    </source>
</evidence>
<feature type="transmembrane region" description="Helical" evidence="1">
    <location>
        <begin position="110"/>
        <end position="133"/>
    </location>
</feature>
<evidence type="ECO:0000313" key="2">
    <source>
        <dbReference type="EMBL" id="MFL0246281.1"/>
    </source>
</evidence>
<protein>
    <submittedName>
        <fullName evidence="2">Uncharacterized protein</fullName>
    </submittedName>
</protein>
<organism evidence="2 3">
    <name type="scientific">Candidatus Clostridium stratigraminis</name>
    <dbReference type="NCBI Taxonomy" id="3381661"/>
    <lineage>
        <taxon>Bacteria</taxon>
        <taxon>Bacillati</taxon>
        <taxon>Bacillota</taxon>
        <taxon>Clostridia</taxon>
        <taxon>Eubacteriales</taxon>
        <taxon>Clostridiaceae</taxon>
        <taxon>Clostridium</taxon>
    </lineage>
</organism>
<keyword evidence="1" id="KW-0472">Membrane</keyword>
<reference evidence="2 3" key="1">
    <citation type="submission" date="2024-11" db="EMBL/GenBank/DDBJ databases">
        <authorList>
            <person name="Heng Y.C."/>
            <person name="Lim A.C.H."/>
            <person name="Lee J.K.Y."/>
            <person name="Kittelmann S."/>
        </authorList>
    </citation>
    <scope>NUCLEOTIDE SEQUENCE [LARGE SCALE GENOMIC DNA]</scope>
    <source>
        <strain evidence="2 3">WILCCON 0185</strain>
    </source>
</reference>